<accession>A0A0F9Q9M7</accession>
<name>A0A0F9Q9M7_9ZZZZ</name>
<organism evidence="1">
    <name type="scientific">marine sediment metagenome</name>
    <dbReference type="NCBI Taxonomy" id="412755"/>
    <lineage>
        <taxon>unclassified sequences</taxon>
        <taxon>metagenomes</taxon>
        <taxon>ecological metagenomes</taxon>
    </lineage>
</organism>
<gene>
    <name evidence="1" type="ORF">LCGC14_1042270</name>
</gene>
<dbReference type="AlphaFoldDB" id="A0A0F9Q9M7"/>
<comment type="caution">
    <text evidence="1">The sequence shown here is derived from an EMBL/GenBank/DDBJ whole genome shotgun (WGS) entry which is preliminary data.</text>
</comment>
<protein>
    <submittedName>
        <fullName evidence="1">Uncharacterized protein</fullName>
    </submittedName>
</protein>
<sequence length="59" mass="6992">MDKDNDIPCITQIQQHYQIGSLLRLCTDTGQELDIDRTHLYQLLKKEFKMVNPDHPDHK</sequence>
<proteinExistence type="predicted"/>
<evidence type="ECO:0000313" key="1">
    <source>
        <dbReference type="EMBL" id="KKN09856.1"/>
    </source>
</evidence>
<dbReference type="EMBL" id="LAZR01004300">
    <property type="protein sequence ID" value="KKN09856.1"/>
    <property type="molecule type" value="Genomic_DNA"/>
</dbReference>
<reference evidence="1" key="1">
    <citation type="journal article" date="2015" name="Nature">
        <title>Complex archaea that bridge the gap between prokaryotes and eukaryotes.</title>
        <authorList>
            <person name="Spang A."/>
            <person name="Saw J.H."/>
            <person name="Jorgensen S.L."/>
            <person name="Zaremba-Niedzwiedzka K."/>
            <person name="Martijn J."/>
            <person name="Lind A.E."/>
            <person name="van Eijk R."/>
            <person name="Schleper C."/>
            <person name="Guy L."/>
            <person name="Ettema T.J."/>
        </authorList>
    </citation>
    <scope>NUCLEOTIDE SEQUENCE</scope>
</reference>